<evidence type="ECO:0000313" key="9">
    <source>
        <dbReference type="EMBL" id="GFP93946.1"/>
    </source>
</evidence>
<dbReference type="PANTHER" id="PTHR24223:SF375">
    <property type="entry name" value="ABC TRANSPORTER C FAMILY MEMBER 11-RELATED"/>
    <property type="match status" value="1"/>
</dbReference>
<dbReference type="Proteomes" id="UP000653305">
    <property type="component" value="Unassembled WGS sequence"/>
</dbReference>
<dbReference type="EMBL" id="BMAC01000330">
    <property type="protein sequence ID" value="GFP93946.1"/>
    <property type="molecule type" value="Genomic_DNA"/>
</dbReference>
<dbReference type="GO" id="GO:0016020">
    <property type="term" value="C:membrane"/>
    <property type="evidence" value="ECO:0007669"/>
    <property type="project" value="InterPro"/>
</dbReference>
<evidence type="ECO:0000256" key="3">
    <source>
        <dbReference type="ARBA" id="ARBA00022741"/>
    </source>
</evidence>
<keyword evidence="10" id="KW-1185">Reference proteome</keyword>
<evidence type="ECO:0000313" key="10">
    <source>
        <dbReference type="Proteomes" id="UP000653305"/>
    </source>
</evidence>
<evidence type="ECO:0000256" key="7">
    <source>
        <dbReference type="SAM" id="Phobius"/>
    </source>
</evidence>
<keyword evidence="1" id="KW-0813">Transport</keyword>
<keyword evidence="2 7" id="KW-0812">Transmembrane</keyword>
<dbReference type="SUPFAM" id="SSF90123">
    <property type="entry name" value="ABC transporter transmembrane region"/>
    <property type="match status" value="1"/>
</dbReference>
<gene>
    <name evidence="9" type="ORF">PHJA_001538900</name>
</gene>
<dbReference type="InterPro" id="IPR036640">
    <property type="entry name" value="ABC1_TM_sf"/>
</dbReference>
<dbReference type="PROSITE" id="PS50929">
    <property type="entry name" value="ABC_TM1F"/>
    <property type="match status" value="1"/>
</dbReference>
<dbReference type="InterPro" id="IPR050173">
    <property type="entry name" value="ABC_transporter_C-like"/>
</dbReference>
<dbReference type="AlphaFoldDB" id="A0A830C4E0"/>
<dbReference type="InterPro" id="IPR011527">
    <property type="entry name" value="ABC1_TM_dom"/>
</dbReference>
<keyword evidence="5 7" id="KW-1133">Transmembrane helix</keyword>
<dbReference type="GO" id="GO:0140359">
    <property type="term" value="F:ABC-type transporter activity"/>
    <property type="evidence" value="ECO:0007669"/>
    <property type="project" value="InterPro"/>
</dbReference>
<name>A0A830C4E0_9LAMI</name>
<dbReference type="GO" id="GO:0005524">
    <property type="term" value="F:ATP binding"/>
    <property type="evidence" value="ECO:0007669"/>
    <property type="project" value="UniProtKB-KW"/>
</dbReference>
<evidence type="ECO:0000256" key="2">
    <source>
        <dbReference type="ARBA" id="ARBA00022692"/>
    </source>
</evidence>
<evidence type="ECO:0000256" key="1">
    <source>
        <dbReference type="ARBA" id="ARBA00022448"/>
    </source>
</evidence>
<evidence type="ECO:0000259" key="8">
    <source>
        <dbReference type="PROSITE" id="PS50929"/>
    </source>
</evidence>
<feature type="transmembrane region" description="Helical" evidence="7">
    <location>
        <begin position="65"/>
        <end position="85"/>
    </location>
</feature>
<dbReference type="OrthoDB" id="1297901at2759"/>
<keyword evidence="6 7" id="KW-0472">Membrane</keyword>
<comment type="caution">
    <text evidence="9">The sequence shown here is derived from an EMBL/GenBank/DDBJ whole genome shotgun (WGS) entry which is preliminary data.</text>
</comment>
<reference evidence="9" key="1">
    <citation type="submission" date="2020-07" db="EMBL/GenBank/DDBJ databases">
        <title>Ethylene signaling mediates host invasion by parasitic plants.</title>
        <authorList>
            <person name="Yoshida S."/>
        </authorList>
    </citation>
    <scope>NUCLEOTIDE SEQUENCE</scope>
    <source>
        <strain evidence="9">Okayama</strain>
    </source>
</reference>
<dbReference type="Gene3D" id="1.20.1560.10">
    <property type="entry name" value="ABC transporter type 1, transmembrane domain"/>
    <property type="match status" value="1"/>
</dbReference>
<evidence type="ECO:0000256" key="5">
    <source>
        <dbReference type="ARBA" id="ARBA00022989"/>
    </source>
</evidence>
<proteinExistence type="predicted"/>
<evidence type="ECO:0000256" key="4">
    <source>
        <dbReference type="ARBA" id="ARBA00022840"/>
    </source>
</evidence>
<dbReference type="PANTHER" id="PTHR24223">
    <property type="entry name" value="ATP-BINDING CASSETTE SUB-FAMILY C"/>
    <property type="match status" value="1"/>
</dbReference>
<keyword evidence="4" id="KW-0067">ATP-binding</keyword>
<sequence length="131" mass="15041">MRKLSKEGLLRTDKRVGLMNEILAAMDTVKYYAWENSFKSKVQIMRDDELSWFRKAQLLSACNTFILNSIPVFVTVISFGMFTFLGGDLTPSRAFISLSLFVVLRKPLNMLPNLITQVCSYFDLISWLVKS</sequence>
<keyword evidence="3" id="KW-0547">Nucleotide-binding</keyword>
<protein>
    <submittedName>
        <fullName evidence="9">ABC transporter c family member 2</fullName>
    </submittedName>
</protein>
<dbReference type="Pfam" id="PF00664">
    <property type="entry name" value="ABC_membrane"/>
    <property type="match status" value="1"/>
</dbReference>
<feature type="domain" description="ABC transmembrane type-1" evidence="8">
    <location>
        <begin position="1"/>
        <end position="118"/>
    </location>
</feature>
<accession>A0A830C4E0</accession>
<organism evidence="9 10">
    <name type="scientific">Phtheirospermum japonicum</name>
    <dbReference type="NCBI Taxonomy" id="374723"/>
    <lineage>
        <taxon>Eukaryota</taxon>
        <taxon>Viridiplantae</taxon>
        <taxon>Streptophyta</taxon>
        <taxon>Embryophyta</taxon>
        <taxon>Tracheophyta</taxon>
        <taxon>Spermatophyta</taxon>
        <taxon>Magnoliopsida</taxon>
        <taxon>eudicotyledons</taxon>
        <taxon>Gunneridae</taxon>
        <taxon>Pentapetalae</taxon>
        <taxon>asterids</taxon>
        <taxon>lamiids</taxon>
        <taxon>Lamiales</taxon>
        <taxon>Orobanchaceae</taxon>
        <taxon>Orobanchaceae incertae sedis</taxon>
        <taxon>Phtheirospermum</taxon>
    </lineage>
</organism>
<evidence type="ECO:0000256" key="6">
    <source>
        <dbReference type="ARBA" id="ARBA00023136"/>
    </source>
</evidence>